<comment type="caution">
    <text evidence="5">The sequence shown here is derived from an EMBL/GenBank/DDBJ whole genome shotgun (WGS) entry which is preliminary data.</text>
</comment>
<organism evidence="5 6">
    <name type="scientific">Miscanthus lutarioriparius</name>
    <dbReference type="NCBI Taxonomy" id="422564"/>
    <lineage>
        <taxon>Eukaryota</taxon>
        <taxon>Viridiplantae</taxon>
        <taxon>Streptophyta</taxon>
        <taxon>Embryophyta</taxon>
        <taxon>Tracheophyta</taxon>
        <taxon>Spermatophyta</taxon>
        <taxon>Magnoliopsida</taxon>
        <taxon>Liliopsida</taxon>
        <taxon>Poales</taxon>
        <taxon>Poaceae</taxon>
        <taxon>PACMAD clade</taxon>
        <taxon>Panicoideae</taxon>
        <taxon>Andropogonodae</taxon>
        <taxon>Andropogoneae</taxon>
        <taxon>Saccharinae</taxon>
        <taxon>Miscanthus</taxon>
    </lineage>
</organism>
<dbReference type="Proteomes" id="UP000604825">
    <property type="component" value="Unassembled WGS sequence"/>
</dbReference>
<evidence type="ECO:0000259" key="3">
    <source>
        <dbReference type="Pfam" id="PF00651"/>
    </source>
</evidence>
<evidence type="ECO:0000256" key="2">
    <source>
        <dbReference type="ARBA" id="ARBA00010846"/>
    </source>
</evidence>
<dbReference type="PANTHER" id="PTHR26379">
    <property type="entry name" value="BTB/POZ AND MATH DOMAIN-CONTAINING PROTEIN 1"/>
    <property type="match status" value="1"/>
</dbReference>
<dbReference type="InterPro" id="IPR056423">
    <property type="entry name" value="BACK_BPM_SPOP"/>
</dbReference>
<sequence>MDPAAFAGLLHYIYTDSLADDCTAGRVVAAQHLLVAADRYGLDRLRVLCEARLCGWIDVQSVATTLALPERHQCAKLREACLRFLSWPDMLRAAMKTEGFGHLIASYPSVASDILDKVVSARVDDH</sequence>
<feature type="domain" description="BTB" evidence="3">
    <location>
        <begin position="1"/>
        <end position="54"/>
    </location>
</feature>
<name>A0A811QK13_9POAL</name>
<proteinExistence type="inferred from homology"/>
<dbReference type="EMBL" id="CAJGYO010000011">
    <property type="protein sequence ID" value="CAD6259518.1"/>
    <property type="molecule type" value="Genomic_DNA"/>
</dbReference>
<reference evidence="5" key="1">
    <citation type="submission" date="2020-10" db="EMBL/GenBank/DDBJ databases">
        <authorList>
            <person name="Han B."/>
            <person name="Lu T."/>
            <person name="Zhao Q."/>
            <person name="Huang X."/>
            <person name="Zhao Y."/>
        </authorList>
    </citation>
    <scope>NUCLEOTIDE SEQUENCE</scope>
</reference>
<dbReference type="InterPro" id="IPR000210">
    <property type="entry name" value="BTB/POZ_dom"/>
</dbReference>
<dbReference type="InterPro" id="IPR011333">
    <property type="entry name" value="SKP1/BTB/POZ_sf"/>
</dbReference>
<dbReference type="OrthoDB" id="663950at2759"/>
<dbReference type="Pfam" id="PF00651">
    <property type="entry name" value="BTB"/>
    <property type="match status" value="1"/>
</dbReference>
<dbReference type="Gene3D" id="1.25.40.420">
    <property type="match status" value="1"/>
</dbReference>
<accession>A0A811QK13</accession>
<protein>
    <recommendedName>
        <fullName evidence="7">BTB domain-containing protein</fullName>
    </recommendedName>
</protein>
<keyword evidence="6" id="KW-1185">Reference proteome</keyword>
<comment type="pathway">
    <text evidence="1">Protein modification; protein ubiquitination.</text>
</comment>
<dbReference type="AlphaFoldDB" id="A0A811QK13"/>
<evidence type="ECO:0000256" key="1">
    <source>
        <dbReference type="ARBA" id="ARBA00004906"/>
    </source>
</evidence>
<feature type="domain" description="BPM/SPOP BACK" evidence="4">
    <location>
        <begin position="61"/>
        <end position="115"/>
    </location>
</feature>
<dbReference type="Pfam" id="PF24570">
    <property type="entry name" value="BACK_BPM_SPOP"/>
    <property type="match status" value="1"/>
</dbReference>
<dbReference type="PANTHER" id="PTHR26379:SF515">
    <property type="entry name" value="BTB DOMAIN-CONTAINING PROTEIN"/>
    <property type="match status" value="1"/>
</dbReference>
<dbReference type="InterPro" id="IPR045005">
    <property type="entry name" value="BPM1-6"/>
</dbReference>
<gene>
    <name evidence="5" type="ORF">NCGR_LOCUS42955</name>
</gene>
<evidence type="ECO:0000313" key="6">
    <source>
        <dbReference type="Proteomes" id="UP000604825"/>
    </source>
</evidence>
<comment type="similarity">
    <text evidence="2">Belongs to the Tdpoz family.</text>
</comment>
<dbReference type="GO" id="GO:0016567">
    <property type="term" value="P:protein ubiquitination"/>
    <property type="evidence" value="ECO:0007669"/>
    <property type="project" value="InterPro"/>
</dbReference>
<dbReference type="Gene3D" id="3.30.710.10">
    <property type="entry name" value="Potassium Channel Kv1.1, Chain A"/>
    <property type="match status" value="1"/>
</dbReference>
<evidence type="ECO:0000259" key="4">
    <source>
        <dbReference type="Pfam" id="PF24570"/>
    </source>
</evidence>
<dbReference type="SUPFAM" id="SSF54695">
    <property type="entry name" value="POZ domain"/>
    <property type="match status" value="1"/>
</dbReference>
<evidence type="ECO:0000313" key="5">
    <source>
        <dbReference type="EMBL" id="CAD6259518.1"/>
    </source>
</evidence>
<evidence type="ECO:0008006" key="7">
    <source>
        <dbReference type="Google" id="ProtNLM"/>
    </source>
</evidence>